<evidence type="ECO:0000313" key="2">
    <source>
        <dbReference type="EMBL" id="KAG8222507.1"/>
    </source>
</evidence>
<comment type="caution">
    <text evidence="2">The sequence shown here is derived from an EMBL/GenBank/DDBJ whole genome shotgun (WGS) entry which is preliminary data.</text>
</comment>
<reference evidence="2" key="2">
    <citation type="submission" date="2017-10" db="EMBL/GenBank/DDBJ databases">
        <title>Ladona fulva Genome sequencing and assembly.</title>
        <authorList>
            <person name="Murali S."/>
            <person name="Richards S."/>
            <person name="Bandaranaike D."/>
            <person name="Bellair M."/>
            <person name="Blankenburg K."/>
            <person name="Chao H."/>
            <person name="Dinh H."/>
            <person name="Doddapaneni H."/>
            <person name="Dugan-Rocha S."/>
            <person name="Elkadiri S."/>
            <person name="Gnanaolivu R."/>
            <person name="Hernandez B."/>
            <person name="Skinner E."/>
            <person name="Javaid M."/>
            <person name="Lee S."/>
            <person name="Li M."/>
            <person name="Ming W."/>
            <person name="Munidasa M."/>
            <person name="Muniz J."/>
            <person name="Nguyen L."/>
            <person name="Hughes D."/>
            <person name="Osuji N."/>
            <person name="Pu L.-L."/>
            <person name="Puazo M."/>
            <person name="Qu C."/>
            <person name="Quiroz J."/>
            <person name="Raj R."/>
            <person name="Weissenberger G."/>
            <person name="Xin Y."/>
            <person name="Zou X."/>
            <person name="Han Y."/>
            <person name="Worley K."/>
            <person name="Muzny D."/>
            <person name="Gibbs R."/>
        </authorList>
    </citation>
    <scope>NUCLEOTIDE SEQUENCE</scope>
    <source>
        <strain evidence="2">Sampled in the wild</strain>
    </source>
</reference>
<accession>A0A8K0JV99</accession>
<gene>
    <name evidence="2" type="ORF">J437_LFUL004543</name>
</gene>
<organism evidence="2 3">
    <name type="scientific">Ladona fulva</name>
    <name type="common">Scarce chaser dragonfly</name>
    <name type="synonym">Libellula fulva</name>
    <dbReference type="NCBI Taxonomy" id="123851"/>
    <lineage>
        <taxon>Eukaryota</taxon>
        <taxon>Metazoa</taxon>
        <taxon>Ecdysozoa</taxon>
        <taxon>Arthropoda</taxon>
        <taxon>Hexapoda</taxon>
        <taxon>Insecta</taxon>
        <taxon>Pterygota</taxon>
        <taxon>Palaeoptera</taxon>
        <taxon>Odonata</taxon>
        <taxon>Epiprocta</taxon>
        <taxon>Anisoptera</taxon>
        <taxon>Libelluloidea</taxon>
        <taxon>Libellulidae</taxon>
        <taxon>Ladona</taxon>
    </lineage>
</organism>
<name>A0A8K0JV99_LADFU</name>
<proteinExistence type="predicted"/>
<keyword evidence="1" id="KW-0812">Transmembrane</keyword>
<keyword evidence="3" id="KW-1185">Reference proteome</keyword>
<feature type="transmembrane region" description="Helical" evidence="1">
    <location>
        <begin position="48"/>
        <end position="69"/>
    </location>
</feature>
<evidence type="ECO:0000313" key="3">
    <source>
        <dbReference type="Proteomes" id="UP000792457"/>
    </source>
</evidence>
<sequence length="72" mass="7746">MAGNPQRYRAALQQMENRHATAGCLLGLLFVVPFAARIYSLAPLLTGALVYVAVIVPLATGLMSTRTLVGWM</sequence>
<dbReference type="OrthoDB" id="4752984at2759"/>
<dbReference type="EMBL" id="KZ308136">
    <property type="protein sequence ID" value="KAG8222507.1"/>
    <property type="molecule type" value="Genomic_DNA"/>
</dbReference>
<feature type="non-terminal residue" evidence="2">
    <location>
        <position position="1"/>
    </location>
</feature>
<dbReference type="AlphaFoldDB" id="A0A8K0JV99"/>
<evidence type="ECO:0000256" key="1">
    <source>
        <dbReference type="SAM" id="Phobius"/>
    </source>
</evidence>
<keyword evidence="1" id="KW-0472">Membrane</keyword>
<protein>
    <submittedName>
        <fullName evidence="2">Uncharacterized protein</fullName>
    </submittedName>
</protein>
<reference evidence="2" key="1">
    <citation type="submission" date="2013-04" db="EMBL/GenBank/DDBJ databases">
        <authorList>
            <person name="Qu J."/>
            <person name="Murali S.C."/>
            <person name="Bandaranaike D."/>
            <person name="Bellair M."/>
            <person name="Blankenburg K."/>
            <person name="Chao H."/>
            <person name="Dinh H."/>
            <person name="Doddapaneni H."/>
            <person name="Downs B."/>
            <person name="Dugan-Rocha S."/>
            <person name="Elkadiri S."/>
            <person name="Gnanaolivu R.D."/>
            <person name="Hernandez B."/>
            <person name="Javaid M."/>
            <person name="Jayaseelan J.C."/>
            <person name="Lee S."/>
            <person name="Li M."/>
            <person name="Ming W."/>
            <person name="Munidasa M."/>
            <person name="Muniz J."/>
            <person name="Nguyen L."/>
            <person name="Ongeri F."/>
            <person name="Osuji N."/>
            <person name="Pu L.-L."/>
            <person name="Puazo M."/>
            <person name="Qu C."/>
            <person name="Quiroz J."/>
            <person name="Raj R."/>
            <person name="Weissenberger G."/>
            <person name="Xin Y."/>
            <person name="Zou X."/>
            <person name="Han Y."/>
            <person name="Richards S."/>
            <person name="Worley K."/>
            <person name="Muzny D."/>
            <person name="Gibbs R."/>
        </authorList>
    </citation>
    <scope>NUCLEOTIDE SEQUENCE</scope>
    <source>
        <strain evidence="2">Sampled in the wild</strain>
    </source>
</reference>
<keyword evidence="1" id="KW-1133">Transmembrane helix</keyword>
<dbReference type="Proteomes" id="UP000792457">
    <property type="component" value="Unassembled WGS sequence"/>
</dbReference>
<feature type="transmembrane region" description="Helical" evidence="1">
    <location>
        <begin position="20"/>
        <end position="42"/>
    </location>
</feature>